<dbReference type="AlphaFoldDB" id="A0A1W1CHR9"/>
<dbReference type="EMBL" id="FPHF01000084">
    <property type="protein sequence ID" value="SFV65221.1"/>
    <property type="molecule type" value="Genomic_DNA"/>
</dbReference>
<accession>A0A1W1CHR9</accession>
<proteinExistence type="predicted"/>
<name>A0A1W1CHR9_9ZZZZ</name>
<reference evidence="1" key="1">
    <citation type="submission" date="2016-10" db="EMBL/GenBank/DDBJ databases">
        <authorList>
            <person name="de Groot N.N."/>
        </authorList>
    </citation>
    <scope>NUCLEOTIDE SEQUENCE</scope>
</reference>
<protein>
    <submittedName>
        <fullName evidence="1">Uncharacterized protein</fullName>
    </submittedName>
</protein>
<sequence>MKTPALIFTVLLAISSLYAEETSFYEVDFSNAKINYIDVPKLNLQLKVQEESSFEFILGYANSLFSSTKDQDRVQKQHSLNLALNYEF</sequence>
<organism evidence="1">
    <name type="scientific">hydrothermal vent metagenome</name>
    <dbReference type="NCBI Taxonomy" id="652676"/>
    <lineage>
        <taxon>unclassified sequences</taxon>
        <taxon>metagenomes</taxon>
        <taxon>ecological metagenomes</taxon>
    </lineage>
</organism>
<evidence type="ECO:0000313" key="1">
    <source>
        <dbReference type="EMBL" id="SFV65221.1"/>
    </source>
</evidence>
<gene>
    <name evidence="1" type="ORF">MNB_SM-4-1554</name>
</gene>